<reference evidence="1 2" key="1">
    <citation type="submission" date="2019-04" db="EMBL/GenBank/DDBJ databases">
        <title>Natronospirillum operosus gen. nov., sp. nov., a haloalkaliphilic satellite isolated from decaying biomass of laboratory culture of cyanobacterium Geitlerinema sp. and proposal of Natronospirillaceae fam. nov. and Saccharospirillaceae fam. nov.</title>
        <authorList>
            <person name="Kevbrin V."/>
            <person name="Boltyanskaya Y."/>
            <person name="Koziaeva V."/>
            <person name="Grouzdev D.S."/>
            <person name="Park M."/>
            <person name="Cho J."/>
        </authorList>
    </citation>
    <scope>NUCLEOTIDE SEQUENCE [LARGE SCALE GENOMIC DNA]</scope>
    <source>
        <strain evidence="1 2">G-116</strain>
    </source>
</reference>
<gene>
    <name evidence="1" type="ORF">E4656_04705</name>
</gene>
<keyword evidence="2" id="KW-1185">Reference proteome</keyword>
<dbReference type="OrthoDB" id="8537427at2"/>
<dbReference type="SUPFAM" id="SSF52833">
    <property type="entry name" value="Thioredoxin-like"/>
    <property type="match status" value="1"/>
</dbReference>
<comment type="caution">
    <text evidence="1">The sequence shown here is derived from an EMBL/GenBank/DDBJ whole genome shotgun (WGS) entry which is preliminary data.</text>
</comment>
<dbReference type="EMBL" id="SRMF01000001">
    <property type="protein sequence ID" value="TGG95714.1"/>
    <property type="molecule type" value="Genomic_DNA"/>
</dbReference>
<accession>A0A4Z0WCX9</accession>
<dbReference type="AlphaFoldDB" id="A0A4Z0WCX9"/>
<dbReference type="Pfam" id="PF05768">
    <property type="entry name" value="Glrx-like"/>
    <property type="match status" value="1"/>
</dbReference>
<dbReference type="Gene3D" id="3.40.30.10">
    <property type="entry name" value="Glutaredoxin"/>
    <property type="match status" value="1"/>
</dbReference>
<dbReference type="Proteomes" id="UP000297475">
    <property type="component" value="Unassembled WGS sequence"/>
</dbReference>
<protein>
    <submittedName>
        <fullName evidence="1">Glutaredoxin family protein</fullName>
    </submittedName>
</protein>
<evidence type="ECO:0000313" key="2">
    <source>
        <dbReference type="Proteomes" id="UP000297475"/>
    </source>
</evidence>
<dbReference type="InterPro" id="IPR008554">
    <property type="entry name" value="Glutaredoxin-like"/>
</dbReference>
<sequence>MPIELTLYGTSHCHLCEQAEAVLLPFVAASQCQVELIDIAEDESLLTLYGTRIPVLRHGPTGITLDWPFDSSAVARLLQE</sequence>
<evidence type="ECO:0000313" key="1">
    <source>
        <dbReference type="EMBL" id="TGG95714.1"/>
    </source>
</evidence>
<name>A0A4Z0WCX9_9GAMM</name>
<dbReference type="RefSeq" id="WP_135481604.1">
    <property type="nucleotide sequence ID" value="NZ_SRMF01000001.1"/>
</dbReference>
<organism evidence="1 2">
    <name type="scientific">Natronospirillum operosum</name>
    <dbReference type="NCBI Taxonomy" id="2759953"/>
    <lineage>
        <taxon>Bacteria</taxon>
        <taxon>Pseudomonadati</taxon>
        <taxon>Pseudomonadota</taxon>
        <taxon>Gammaproteobacteria</taxon>
        <taxon>Oceanospirillales</taxon>
        <taxon>Natronospirillaceae</taxon>
        <taxon>Natronospirillum</taxon>
    </lineage>
</organism>
<proteinExistence type="predicted"/>
<dbReference type="InterPro" id="IPR036249">
    <property type="entry name" value="Thioredoxin-like_sf"/>
</dbReference>